<dbReference type="KEGG" id="aram:KAR29_02510"/>
<dbReference type="Proteomes" id="UP000671879">
    <property type="component" value="Chromosome"/>
</dbReference>
<sequence length="639" mass="68849">MAWGVFLGFAAAAAEAVVEVGLVTWSFDPMEERTIEGLVERLGDLQGSAVLLRRDSVLSDDRFLAHMEEFRRRKVACVVVVGNLAARKAHEGRWWRHFPIVAAAIDDPRSLGLERQSADGPEMTGVVDALPLRESFDLLRYLSPAASSVGFLFEKRSSGAALAEVFDLDRIGAALNLSIRPVAVDDRLTMGEDFLRHVEGLDAVLVGRGRGPMEQALSLLLRDEERPVYALSEEGVASGAVAGLFVDRRRLGRETARLVSSILKGAKASAVPYVFCREARLAVNLAGARRAGIGVPPLMMAEAAGVWRSASGRAWYGEDGLLLPSLRIENDPEGKIYRPIGVVSAATRSCRPFLEGLVRALRQSRNNYDLFMVAAEGDSDDRASLLARVEAKADLLVSVGSVTTGAVLSLPSKVPVVFAGTLDVAGEALVSRVPSVTGSSDLLPAKEQVRFLRSLFGADALFVLPRPSSPTGNEADRLRDGMIGDGLEAALLDLKASLSPEATARSLADAVADARSRGRRPVLVVPALPAVYRALPALASIMKAEDLAFPVYVTSPWIQHRWGGTVAPDVAPEDVGLAAGRYVVRILEQGISPGDLPLWTQQGTRSVRLMRRWRELSRWSLPPSWGGGVKELLVEEVVP</sequence>
<accession>A0A9Q7AQ61</accession>
<dbReference type="InterPro" id="IPR007487">
    <property type="entry name" value="ABC_transpt-TYRBP-like"/>
</dbReference>
<proteinExistence type="predicted"/>
<evidence type="ECO:0000313" key="2">
    <source>
        <dbReference type="Proteomes" id="UP000671879"/>
    </source>
</evidence>
<name>A0A9Q7AQ61_9BACT</name>
<dbReference type="PANTHER" id="PTHR35271">
    <property type="entry name" value="ABC TRANSPORTER, SUBSTRATE-BINDING LIPOPROTEIN-RELATED"/>
    <property type="match status" value="1"/>
</dbReference>
<dbReference type="AlphaFoldDB" id="A0A9Q7AQ61"/>
<dbReference type="PANTHER" id="PTHR35271:SF1">
    <property type="entry name" value="ABC TRANSPORTER, SUBSTRATE-BINDING LIPOPROTEIN"/>
    <property type="match status" value="1"/>
</dbReference>
<protein>
    <submittedName>
        <fullName evidence="1">Uncharacterized protein</fullName>
    </submittedName>
</protein>
<dbReference type="EMBL" id="CP072943">
    <property type="protein sequence ID" value="QTX32822.1"/>
    <property type="molecule type" value="Genomic_DNA"/>
</dbReference>
<keyword evidence="2" id="KW-1185">Reference proteome</keyword>
<dbReference type="Pfam" id="PF04392">
    <property type="entry name" value="ABC_sub_bind"/>
    <property type="match status" value="1"/>
</dbReference>
<gene>
    <name evidence="1" type="ORF">KAR29_02510</name>
</gene>
<reference evidence="2" key="1">
    <citation type="submission" date="2021-04" db="EMBL/GenBank/DDBJ databases">
        <title>A novel Synergistetes isolate from a pyrite-forming mixed culture.</title>
        <authorList>
            <person name="Bunk B."/>
            <person name="Sproer C."/>
            <person name="Spring S."/>
            <person name="Pester M."/>
        </authorList>
    </citation>
    <scope>NUCLEOTIDE SEQUENCE [LARGE SCALE GENOMIC DNA]</scope>
    <source>
        <strain evidence="2">J.5.4.2-T.3.5.2</strain>
    </source>
</reference>
<evidence type="ECO:0000313" key="1">
    <source>
        <dbReference type="EMBL" id="QTX32822.1"/>
    </source>
</evidence>
<dbReference type="RefSeq" id="WP_274374079.1">
    <property type="nucleotide sequence ID" value="NZ_CP072943.1"/>
</dbReference>
<dbReference type="Gene3D" id="3.40.50.2300">
    <property type="match status" value="4"/>
</dbReference>
<organism evidence="1 2">
    <name type="scientific">Aminithiophilus ramosus</name>
    <dbReference type="NCBI Taxonomy" id="3029084"/>
    <lineage>
        <taxon>Bacteria</taxon>
        <taxon>Thermotogati</taxon>
        <taxon>Synergistota</taxon>
        <taxon>Synergistia</taxon>
        <taxon>Synergistales</taxon>
        <taxon>Aminithiophilaceae</taxon>
        <taxon>Aminithiophilus</taxon>
    </lineage>
</organism>